<dbReference type="Gene3D" id="1.10.8.640">
    <property type="entry name" value="Cytochrome C biogenesis protein"/>
    <property type="match status" value="1"/>
</dbReference>
<dbReference type="GO" id="GO:0005886">
    <property type="term" value="C:plasma membrane"/>
    <property type="evidence" value="ECO:0007669"/>
    <property type="project" value="TreeGrafter"/>
</dbReference>
<keyword evidence="7" id="KW-0472">Membrane</keyword>
<dbReference type="CDD" id="cd16378">
    <property type="entry name" value="CcmH_N"/>
    <property type="match status" value="1"/>
</dbReference>
<accession>A0A1S8YJF3</accession>
<keyword evidence="10" id="KW-1185">Reference proteome</keyword>
<evidence type="ECO:0000256" key="5">
    <source>
        <dbReference type="ARBA" id="ARBA00022748"/>
    </source>
</evidence>
<gene>
    <name evidence="9" type="ORF">BTJ39_15755</name>
</gene>
<dbReference type="AlphaFoldDB" id="A0A1S8YJF3"/>
<dbReference type="GO" id="GO:0017004">
    <property type="term" value="P:cytochrome complex assembly"/>
    <property type="evidence" value="ECO:0007669"/>
    <property type="project" value="UniProtKB-KW"/>
</dbReference>
<evidence type="ECO:0000256" key="1">
    <source>
        <dbReference type="ARBA" id="ARBA00010342"/>
    </source>
</evidence>
<dbReference type="FunFam" id="1.10.8.640:FF:000001">
    <property type="entry name" value="Cytochrome c-type biogenesis protein"/>
    <property type="match status" value="1"/>
</dbReference>
<feature type="transmembrane region" description="Helical" evidence="7">
    <location>
        <begin position="103"/>
        <end position="122"/>
    </location>
</feature>
<evidence type="ECO:0000256" key="7">
    <source>
        <dbReference type="RuleBase" id="RU364112"/>
    </source>
</evidence>
<feature type="signal peptide" evidence="7">
    <location>
        <begin position="1"/>
        <end position="19"/>
    </location>
</feature>
<keyword evidence="7" id="KW-0812">Transmembrane</keyword>
<dbReference type="RefSeq" id="WP_078003641.1">
    <property type="nucleotide sequence ID" value="NZ_MRUL01000011.1"/>
</dbReference>
<dbReference type="InterPro" id="IPR051263">
    <property type="entry name" value="C-type_cytochrome_biogenesis"/>
</dbReference>
<dbReference type="GO" id="GO:0046872">
    <property type="term" value="F:metal ion binding"/>
    <property type="evidence" value="ECO:0007669"/>
    <property type="project" value="UniProtKB-KW"/>
</dbReference>
<proteinExistence type="inferred from homology"/>
<evidence type="ECO:0000259" key="8">
    <source>
        <dbReference type="Pfam" id="PF03918"/>
    </source>
</evidence>
<evidence type="ECO:0000256" key="4">
    <source>
        <dbReference type="ARBA" id="ARBA00022729"/>
    </source>
</evidence>
<protein>
    <recommendedName>
        <fullName evidence="7">Cytochrome c-type biogenesis protein</fullName>
    </recommendedName>
</protein>
<comment type="caution">
    <text evidence="9">The sequence shown here is derived from an EMBL/GenBank/DDBJ whole genome shotgun (WGS) entry which is preliminary data.</text>
</comment>
<dbReference type="InterPro" id="IPR005616">
    <property type="entry name" value="CcmH/CycL/Ccl2/NrfF_N"/>
</dbReference>
<dbReference type="PANTHER" id="PTHR47870">
    <property type="entry name" value="CYTOCHROME C-TYPE BIOGENESIS PROTEIN CCMH"/>
    <property type="match status" value="1"/>
</dbReference>
<keyword evidence="6 7" id="KW-0408">Iron</keyword>
<evidence type="ECO:0000256" key="3">
    <source>
        <dbReference type="ARBA" id="ARBA00022723"/>
    </source>
</evidence>
<dbReference type="PANTHER" id="PTHR47870:SF1">
    <property type="entry name" value="CYTOCHROME C-TYPE BIOGENESIS PROTEIN CCMH"/>
    <property type="match status" value="1"/>
</dbReference>
<evidence type="ECO:0000313" key="9">
    <source>
        <dbReference type="EMBL" id="OON39092.1"/>
    </source>
</evidence>
<keyword evidence="3 7" id="KW-0479">Metal-binding</keyword>
<keyword evidence="4 7" id="KW-0732">Signal</keyword>
<organism evidence="9 10">
    <name type="scientific">Izhakiella australiensis</name>
    <dbReference type="NCBI Taxonomy" id="1926881"/>
    <lineage>
        <taxon>Bacteria</taxon>
        <taxon>Pseudomonadati</taxon>
        <taxon>Pseudomonadota</taxon>
        <taxon>Gammaproteobacteria</taxon>
        <taxon>Enterobacterales</taxon>
        <taxon>Erwiniaceae</taxon>
        <taxon>Izhakiella</taxon>
    </lineage>
</organism>
<comment type="function">
    <text evidence="7">Possible subunit of a heme lyase.</text>
</comment>
<keyword evidence="5" id="KW-0201">Cytochrome c-type biogenesis</keyword>
<feature type="domain" description="CcmH/CycL/Ccl2/NrfF N-terminal" evidence="8">
    <location>
        <begin position="8"/>
        <end position="148"/>
    </location>
</feature>
<dbReference type="OrthoDB" id="9776053at2"/>
<dbReference type="Proteomes" id="UP000190667">
    <property type="component" value="Unassembled WGS sequence"/>
</dbReference>
<evidence type="ECO:0000313" key="10">
    <source>
        <dbReference type="Proteomes" id="UP000190667"/>
    </source>
</evidence>
<reference evidence="9 10" key="1">
    <citation type="submission" date="2016-12" db="EMBL/GenBank/DDBJ databases">
        <title>Izhakiella australiana sp. nov. of genus Izhakiella isolated from Australian desert.</title>
        <authorList>
            <person name="Ji M."/>
        </authorList>
    </citation>
    <scope>NUCLEOTIDE SEQUENCE [LARGE SCALE GENOMIC DNA]</scope>
    <source>
        <strain evidence="9 10">D4N98</strain>
    </source>
</reference>
<dbReference type="STRING" id="1926881.BTJ39_15755"/>
<feature type="chain" id="PRO_5011023564" description="Cytochrome c-type biogenesis protein" evidence="7">
    <location>
        <begin position="20"/>
        <end position="154"/>
    </location>
</feature>
<evidence type="ECO:0000256" key="6">
    <source>
        <dbReference type="ARBA" id="ARBA00023004"/>
    </source>
</evidence>
<keyword evidence="2 7" id="KW-0349">Heme</keyword>
<sequence>MKVLIVLMLTSLVSVSALAAIDARHFSSAQQEEQYRQLTQSLRCPKCQNNNIADSNAMIASDMRLKVYQLLQQGKTPQQVREYMIARYGNFVSYQPPLEFSTLILWAGPLFFLLAGGGMIVLRGRRMRRSQLETTLDAEQQRRLDKLLSNRKQS</sequence>
<dbReference type="Pfam" id="PF03918">
    <property type="entry name" value="CcmH"/>
    <property type="match status" value="1"/>
</dbReference>
<evidence type="ECO:0000256" key="2">
    <source>
        <dbReference type="ARBA" id="ARBA00022617"/>
    </source>
</evidence>
<dbReference type="EMBL" id="MRUL01000011">
    <property type="protein sequence ID" value="OON39092.1"/>
    <property type="molecule type" value="Genomic_DNA"/>
</dbReference>
<name>A0A1S8YJF3_9GAMM</name>
<keyword evidence="7" id="KW-1133">Transmembrane helix</keyword>
<comment type="similarity">
    <text evidence="1 7">Belongs to the CcmH/CycL/Ccl2/NrfF family.</text>
</comment>
<dbReference type="InterPro" id="IPR038297">
    <property type="entry name" value="CcmH/CycL/NrfF/Ccl2_sf"/>
</dbReference>